<dbReference type="AlphaFoldDB" id="A0A1C2EFC9"/>
<reference evidence="2 3" key="1">
    <citation type="submission" date="2016-08" db="EMBL/GenBank/DDBJ databases">
        <title>Whole genome sequence of Mesorhizobium sp. strain UASWS1009 isolated from industrial sewage.</title>
        <authorList>
            <person name="Crovadore J."/>
            <person name="Calmin G."/>
            <person name="Chablais R."/>
            <person name="Cochard B."/>
            <person name="Lefort F."/>
        </authorList>
    </citation>
    <scope>NUCLEOTIDE SEQUENCE [LARGE SCALE GENOMIC DNA]</scope>
    <source>
        <strain evidence="2 3">UASWS1009</strain>
    </source>
</reference>
<evidence type="ECO:0008006" key="4">
    <source>
        <dbReference type="Google" id="ProtNLM"/>
    </source>
</evidence>
<feature type="transmembrane region" description="Helical" evidence="1">
    <location>
        <begin position="51"/>
        <end position="69"/>
    </location>
</feature>
<sequence length="132" mass="14806">MKSSFTSEYWAPRLLSVLRMVCGYIVLFNGWERIRENPPVVFTGATDSIEAILFWVGLACGALLLVGLFTRLVATFLFLVTALKYALFTVVYGHYPPLIFDDRLLLFCFVFLFISAAGPGQWGLDALRGRQG</sequence>
<evidence type="ECO:0000313" key="2">
    <source>
        <dbReference type="EMBL" id="OCX25561.1"/>
    </source>
</evidence>
<keyword evidence="1" id="KW-0472">Membrane</keyword>
<accession>A0A1C2EFC9</accession>
<keyword evidence="1" id="KW-0812">Transmembrane</keyword>
<keyword evidence="1" id="KW-1133">Transmembrane helix</keyword>
<protein>
    <recommendedName>
        <fullName evidence="4">DoxX family protein</fullName>
    </recommendedName>
</protein>
<name>A0A1C2EFC9_9HYPH</name>
<dbReference type="Proteomes" id="UP000094412">
    <property type="component" value="Unassembled WGS sequence"/>
</dbReference>
<organism evidence="2 3">
    <name type="scientific">Mesorhizobium hungaricum</name>
    <dbReference type="NCBI Taxonomy" id="1566387"/>
    <lineage>
        <taxon>Bacteria</taxon>
        <taxon>Pseudomonadati</taxon>
        <taxon>Pseudomonadota</taxon>
        <taxon>Alphaproteobacteria</taxon>
        <taxon>Hyphomicrobiales</taxon>
        <taxon>Phyllobacteriaceae</taxon>
        <taxon>Mesorhizobium</taxon>
    </lineage>
</organism>
<feature type="transmembrane region" description="Helical" evidence="1">
    <location>
        <begin position="12"/>
        <end position="31"/>
    </location>
</feature>
<feature type="transmembrane region" description="Helical" evidence="1">
    <location>
        <begin position="104"/>
        <end position="124"/>
    </location>
</feature>
<gene>
    <name evidence="2" type="ORF">QV13_00145</name>
</gene>
<comment type="caution">
    <text evidence="2">The sequence shown here is derived from an EMBL/GenBank/DDBJ whole genome shotgun (WGS) entry which is preliminary data.</text>
</comment>
<keyword evidence="3" id="KW-1185">Reference proteome</keyword>
<dbReference type="STRING" id="1566387.QV13_00145"/>
<evidence type="ECO:0000313" key="3">
    <source>
        <dbReference type="Proteomes" id="UP000094412"/>
    </source>
</evidence>
<proteinExistence type="predicted"/>
<evidence type="ECO:0000256" key="1">
    <source>
        <dbReference type="SAM" id="Phobius"/>
    </source>
</evidence>
<feature type="transmembrane region" description="Helical" evidence="1">
    <location>
        <begin position="76"/>
        <end position="92"/>
    </location>
</feature>
<dbReference type="EMBL" id="MDEO01000015">
    <property type="protein sequence ID" value="OCX25561.1"/>
    <property type="molecule type" value="Genomic_DNA"/>
</dbReference>